<comment type="cofactor">
    <cofactor evidence="6">
        <name>FMN</name>
        <dbReference type="ChEBI" id="CHEBI:58210"/>
    </cofactor>
    <text evidence="6">Binds 1 FMN per subunit.</text>
</comment>
<keyword evidence="4 9" id="KW-0560">Oxidoreductase</keyword>
<feature type="binding site" evidence="6">
    <location>
        <begin position="119"/>
        <end position="120"/>
    </location>
    <ligand>
        <name>FMN</name>
        <dbReference type="ChEBI" id="CHEBI:58210"/>
    </ligand>
</feature>
<dbReference type="InterPro" id="IPR019576">
    <property type="entry name" value="Pyridoxamine_oxidase_dimer_C"/>
</dbReference>
<dbReference type="PANTHER" id="PTHR10851">
    <property type="entry name" value="PYRIDOXINE-5-PHOSPHATE OXIDASE"/>
    <property type="match status" value="1"/>
</dbReference>
<feature type="domain" description="Pyridoxamine 5'-phosphate oxidase N-terminal" evidence="7">
    <location>
        <begin position="22"/>
        <end position="138"/>
    </location>
</feature>
<dbReference type="InterPro" id="IPR000659">
    <property type="entry name" value="Pyridox_Oxase"/>
</dbReference>
<keyword evidence="3 6" id="KW-0288">FMN</keyword>
<organism evidence="9 10">
    <name type="scientific">Luteitalea pratensis</name>
    <dbReference type="NCBI Taxonomy" id="1855912"/>
    <lineage>
        <taxon>Bacteria</taxon>
        <taxon>Pseudomonadati</taxon>
        <taxon>Acidobacteriota</taxon>
        <taxon>Vicinamibacteria</taxon>
        <taxon>Vicinamibacterales</taxon>
        <taxon>Vicinamibacteraceae</taxon>
        <taxon>Luteitalea</taxon>
    </lineage>
</organism>
<dbReference type="RefSeq" id="WP_110173826.1">
    <property type="nucleotide sequence ID" value="NZ_CP015136.1"/>
</dbReference>
<evidence type="ECO:0000256" key="1">
    <source>
        <dbReference type="ARBA" id="ARBA00007301"/>
    </source>
</evidence>
<reference evidence="10" key="2">
    <citation type="submission" date="2016-04" db="EMBL/GenBank/DDBJ databases">
        <title>First Complete Genome Sequence of a Subdivision 6 Acidobacterium.</title>
        <authorList>
            <person name="Huang S."/>
            <person name="Vieira S."/>
            <person name="Bunk B."/>
            <person name="Riedel T."/>
            <person name="Sproeer C."/>
            <person name="Overmann J."/>
        </authorList>
    </citation>
    <scope>NUCLEOTIDE SEQUENCE [LARGE SCALE GENOMIC DNA]</scope>
    <source>
        <strain evidence="10">DSM 100886 HEG_-6_39</strain>
    </source>
</reference>
<dbReference type="EMBL" id="CP015136">
    <property type="protein sequence ID" value="AMY12363.1"/>
    <property type="molecule type" value="Genomic_DNA"/>
</dbReference>
<evidence type="ECO:0000256" key="6">
    <source>
        <dbReference type="PIRSR" id="PIRSR000190-2"/>
    </source>
</evidence>
<dbReference type="PIRSF" id="PIRSF000190">
    <property type="entry name" value="Pyd_amn-ph_oxd"/>
    <property type="match status" value="1"/>
</dbReference>
<dbReference type="AlphaFoldDB" id="A0A143PW16"/>
<feature type="binding site" evidence="6">
    <location>
        <position position="84"/>
    </location>
    <ligand>
        <name>FMN</name>
        <dbReference type="ChEBI" id="CHEBI:58210"/>
    </ligand>
</feature>
<feature type="binding site" evidence="6">
    <location>
        <position position="62"/>
    </location>
    <ligand>
        <name>FMN</name>
        <dbReference type="ChEBI" id="CHEBI:58210"/>
    </ligand>
</feature>
<evidence type="ECO:0000256" key="4">
    <source>
        <dbReference type="ARBA" id="ARBA00023002"/>
    </source>
</evidence>
<evidence type="ECO:0000259" key="8">
    <source>
        <dbReference type="Pfam" id="PF10590"/>
    </source>
</evidence>
<dbReference type="Pfam" id="PF10590">
    <property type="entry name" value="PNP_phzG_C"/>
    <property type="match status" value="1"/>
</dbReference>
<dbReference type="InterPro" id="IPR012349">
    <property type="entry name" value="Split_barrel_FMN-bd"/>
</dbReference>
<evidence type="ECO:0000313" key="9">
    <source>
        <dbReference type="EMBL" id="AMY12363.1"/>
    </source>
</evidence>
<sequence>MVDPIARFAEAMARAAQDAPFDPIAMSLATSTSDGRPSCRIVLVHEVNERGVVFHTNYGGRKATEIEANPWAAICAYWPWTDEQVRIEGSIARVSSAESDGYFAVRPRGSQIGAWASLQSQPLESRDALIARVREFEAKFEGGDVPRPDTWGGYRLSPLRIEFWKAGEFRLHDREVYERVGEGWTTHRLYP</sequence>
<evidence type="ECO:0000256" key="3">
    <source>
        <dbReference type="ARBA" id="ARBA00022643"/>
    </source>
</evidence>
<dbReference type="PANTHER" id="PTHR10851:SF0">
    <property type="entry name" value="PYRIDOXINE-5'-PHOSPHATE OXIDASE"/>
    <property type="match status" value="1"/>
</dbReference>
<dbReference type="Pfam" id="PF01243">
    <property type="entry name" value="PNPOx_N"/>
    <property type="match status" value="1"/>
</dbReference>
<dbReference type="KEGG" id="abac:LuPra_05636"/>
<feature type="binding site" evidence="6">
    <location>
        <position position="164"/>
    </location>
    <ligand>
        <name>FMN</name>
        <dbReference type="ChEBI" id="CHEBI:58210"/>
    </ligand>
</feature>
<name>A0A143PW16_LUTPR</name>
<dbReference type="STRING" id="1855912.LuPra_05636"/>
<reference evidence="9 10" key="1">
    <citation type="journal article" date="2016" name="Genome Announc.">
        <title>First Complete Genome Sequence of a Subdivision 6 Acidobacterium Strain.</title>
        <authorList>
            <person name="Huang S."/>
            <person name="Vieira S."/>
            <person name="Bunk B."/>
            <person name="Riedel T."/>
            <person name="Sproer C."/>
            <person name="Overmann J."/>
        </authorList>
    </citation>
    <scope>NUCLEOTIDE SEQUENCE [LARGE SCALE GENOMIC DNA]</scope>
    <source>
        <strain evidence="10">DSM 100886 HEG_-6_39</strain>
    </source>
</reference>
<dbReference type="OrthoDB" id="9780392at2"/>
<dbReference type="GO" id="GO:0004733">
    <property type="term" value="F:pyridoxamine phosphate oxidase activity"/>
    <property type="evidence" value="ECO:0007669"/>
    <property type="project" value="UniProtKB-UniRule"/>
</dbReference>
<gene>
    <name evidence="9" type="primary">pdxH</name>
    <name evidence="9" type="ORF">LuPra_05636</name>
</gene>
<dbReference type="GO" id="GO:0008615">
    <property type="term" value="P:pyridoxine biosynthetic process"/>
    <property type="evidence" value="ECO:0007669"/>
    <property type="project" value="UniProtKB-UniRule"/>
</dbReference>
<feature type="binding site" evidence="6">
    <location>
        <position position="61"/>
    </location>
    <ligand>
        <name>FMN</name>
        <dbReference type="ChEBI" id="CHEBI:58210"/>
    </ligand>
</feature>
<feature type="domain" description="Pyridoxine 5'-phosphate oxidase dimerisation C-terminal" evidence="8">
    <location>
        <begin position="151"/>
        <end position="191"/>
    </location>
</feature>
<dbReference type="NCBIfam" id="NF004231">
    <property type="entry name" value="PRK05679.1"/>
    <property type="match status" value="1"/>
</dbReference>
<dbReference type="Proteomes" id="UP000076079">
    <property type="component" value="Chromosome"/>
</dbReference>
<keyword evidence="2" id="KW-0285">Flavoprotein</keyword>
<dbReference type="HAMAP" id="MF_01629">
    <property type="entry name" value="PdxH"/>
    <property type="match status" value="1"/>
</dbReference>
<dbReference type="GO" id="GO:0010181">
    <property type="term" value="F:FMN binding"/>
    <property type="evidence" value="ECO:0007669"/>
    <property type="project" value="UniProtKB-UniRule"/>
</dbReference>
<evidence type="ECO:0000313" key="10">
    <source>
        <dbReference type="Proteomes" id="UP000076079"/>
    </source>
</evidence>
<keyword evidence="10" id="KW-1185">Reference proteome</keyword>
<comment type="similarity">
    <text evidence="1">Belongs to the pyridoxamine 5'-phosphate oxidase family.</text>
</comment>
<dbReference type="EC" id="1.4.3.5" evidence="5"/>
<protein>
    <recommendedName>
        <fullName evidence="5">Pyridoxamine 5'-phosphate oxidase</fullName>
        <ecNumber evidence="5">1.4.3.5</ecNumber>
    </recommendedName>
</protein>
<evidence type="ECO:0000259" key="7">
    <source>
        <dbReference type="Pfam" id="PF01243"/>
    </source>
</evidence>
<dbReference type="PATRIC" id="fig|1813736.3.peg.5924"/>
<feature type="binding site" evidence="6">
    <location>
        <position position="174"/>
    </location>
    <ligand>
        <name>FMN</name>
        <dbReference type="ChEBI" id="CHEBI:58210"/>
    </ligand>
</feature>
<evidence type="ECO:0000256" key="2">
    <source>
        <dbReference type="ARBA" id="ARBA00022630"/>
    </source>
</evidence>
<dbReference type="SUPFAM" id="SSF50475">
    <property type="entry name" value="FMN-binding split barrel"/>
    <property type="match status" value="1"/>
</dbReference>
<evidence type="ECO:0000256" key="5">
    <source>
        <dbReference type="NCBIfam" id="TIGR00558"/>
    </source>
</evidence>
<accession>A0A143PW16</accession>
<dbReference type="NCBIfam" id="TIGR00558">
    <property type="entry name" value="pdxH"/>
    <property type="match status" value="1"/>
</dbReference>
<dbReference type="Gene3D" id="2.30.110.10">
    <property type="entry name" value="Electron Transport, Fmn-binding Protein, Chain A"/>
    <property type="match status" value="1"/>
</dbReference>
<proteinExistence type="inferred from homology"/>
<dbReference type="InterPro" id="IPR011576">
    <property type="entry name" value="Pyridox_Oxase_N"/>
</dbReference>